<dbReference type="OrthoDB" id="3267542at2759"/>
<sequence>MPSQRPTLPPIHSLDLLPLCREVNATDESQKCSLRPIPLYQNHRSQRQASICSSTSSRTPSPPPLQHPSSAFLARIRFRLVPCPLDAADAVVVVPPPDAPYIPPLSALRTSACYALRSQALFLIGPALQQLRQPHQPLAKGARVHPYRILRSGEVDWRSPVSSDSDMSISL</sequence>
<reference evidence="1" key="1">
    <citation type="submission" date="2020-11" db="EMBL/GenBank/DDBJ databases">
        <title>Adaptations for nitrogen fixation in a non-lichenized fungal sporocarp promotes dispersal by wood-feeding termites.</title>
        <authorList>
            <consortium name="DOE Joint Genome Institute"/>
            <person name="Koch R.A."/>
            <person name="Yoon G."/>
            <person name="Arayal U."/>
            <person name="Lail K."/>
            <person name="Amirebrahimi M."/>
            <person name="Labutti K."/>
            <person name="Lipzen A."/>
            <person name="Riley R."/>
            <person name="Barry K."/>
            <person name="Henrissat B."/>
            <person name="Grigoriev I.V."/>
            <person name="Herr J.R."/>
            <person name="Aime M.C."/>
        </authorList>
    </citation>
    <scope>NUCLEOTIDE SEQUENCE</scope>
    <source>
        <strain evidence="1">MCA 3950</strain>
    </source>
</reference>
<protein>
    <submittedName>
        <fullName evidence="1">Uncharacterized protein</fullName>
    </submittedName>
</protein>
<evidence type="ECO:0000313" key="2">
    <source>
        <dbReference type="Proteomes" id="UP000812287"/>
    </source>
</evidence>
<accession>A0A9P7VX01</accession>
<organism evidence="1 2">
    <name type="scientific">Guyanagaster necrorhizus</name>
    <dbReference type="NCBI Taxonomy" id="856835"/>
    <lineage>
        <taxon>Eukaryota</taxon>
        <taxon>Fungi</taxon>
        <taxon>Dikarya</taxon>
        <taxon>Basidiomycota</taxon>
        <taxon>Agaricomycotina</taxon>
        <taxon>Agaricomycetes</taxon>
        <taxon>Agaricomycetidae</taxon>
        <taxon>Agaricales</taxon>
        <taxon>Marasmiineae</taxon>
        <taxon>Physalacriaceae</taxon>
        <taxon>Guyanagaster</taxon>
    </lineage>
</organism>
<proteinExistence type="predicted"/>
<dbReference type="EMBL" id="MU250529">
    <property type="protein sequence ID" value="KAG7448457.1"/>
    <property type="molecule type" value="Genomic_DNA"/>
</dbReference>
<comment type="caution">
    <text evidence="1">The sequence shown here is derived from an EMBL/GenBank/DDBJ whole genome shotgun (WGS) entry which is preliminary data.</text>
</comment>
<evidence type="ECO:0000313" key="1">
    <source>
        <dbReference type="EMBL" id="KAG7448457.1"/>
    </source>
</evidence>
<keyword evidence="2" id="KW-1185">Reference proteome</keyword>
<dbReference type="AlphaFoldDB" id="A0A9P7VX01"/>
<gene>
    <name evidence="1" type="ORF">BT62DRAFT_929548</name>
</gene>
<dbReference type="Proteomes" id="UP000812287">
    <property type="component" value="Unassembled WGS sequence"/>
</dbReference>
<name>A0A9P7VX01_9AGAR</name>
<dbReference type="GeneID" id="66108039"/>
<dbReference type="RefSeq" id="XP_043041957.1">
    <property type="nucleotide sequence ID" value="XM_043185742.1"/>
</dbReference>